<dbReference type="EMBL" id="MTKT01000299">
    <property type="protein sequence ID" value="OWM91303.1"/>
    <property type="molecule type" value="Genomic_DNA"/>
</dbReference>
<dbReference type="AlphaFoldDB" id="A0A218Y205"/>
<dbReference type="Proteomes" id="UP000197138">
    <property type="component" value="Unassembled WGS sequence"/>
</dbReference>
<dbReference type="SMART" id="SM00432">
    <property type="entry name" value="MADS"/>
    <property type="match status" value="1"/>
</dbReference>
<dbReference type="GO" id="GO:0000981">
    <property type="term" value="F:DNA-binding transcription factor activity, RNA polymerase II-specific"/>
    <property type="evidence" value="ECO:0007669"/>
    <property type="project" value="TreeGrafter"/>
</dbReference>
<dbReference type="GO" id="GO:0046983">
    <property type="term" value="F:protein dimerization activity"/>
    <property type="evidence" value="ECO:0007669"/>
    <property type="project" value="InterPro"/>
</dbReference>
<evidence type="ECO:0000256" key="3">
    <source>
        <dbReference type="ARBA" id="ARBA00023125"/>
    </source>
</evidence>
<keyword evidence="4" id="KW-0804">Transcription</keyword>
<dbReference type="PRINTS" id="PR00404">
    <property type="entry name" value="MADSDOMAIN"/>
</dbReference>
<reference evidence="8" key="1">
    <citation type="journal article" date="2017" name="Plant J.">
        <title>The pomegranate (Punica granatum L.) genome and the genomics of punicalagin biosynthesis.</title>
        <authorList>
            <person name="Qin G."/>
            <person name="Xu C."/>
            <person name="Ming R."/>
            <person name="Tang H."/>
            <person name="Guyot R."/>
            <person name="Kramer E.M."/>
            <person name="Hu Y."/>
            <person name="Yi X."/>
            <person name="Qi Y."/>
            <person name="Xu X."/>
            <person name="Gao Z."/>
            <person name="Pan H."/>
            <person name="Jian J."/>
            <person name="Tian Y."/>
            <person name="Yue Z."/>
            <person name="Xu Y."/>
        </authorList>
    </citation>
    <scope>NUCLEOTIDE SEQUENCE [LARGE SCALE GENOMIC DNA]</scope>
    <source>
        <strain evidence="8">cv. Dabenzi</strain>
    </source>
</reference>
<feature type="domain" description="MADS-box" evidence="6">
    <location>
        <begin position="1"/>
        <end position="50"/>
    </location>
</feature>
<protein>
    <recommendedName>
        <fullName evidence="6">MADS-box domain-containing protein</fullName>
    </recommendedName>
</protein>
<evidence type="ECO:0000259" key="6">
    <source>
        <dbReference type="PROSITE" id="PS50066"/>
    </source>
</evidence>
<gene>
    <name evidence="7" type="ORF">CDL15_Pgr000247</name>
</gene>
<accession>A0A218Y205</accession>
<dbReference type="SUPFAM" id="SSF55455">
    <property type="entry name" value="SRF-like"/>
    <property type="match status" value="1"/>
</dbReference>
<organism evidence="7 8">
    <name type="scientific">Punica granatum</name>
    <name type="common">Pomegranate</name>
    <dbReference type="NCBI Taxonomy" id="22663"/>
    <lineage>
        <taxon>Eukaryota</taxon>
        <taxon>Viridiplantae</taxon>
        <taxon>Streptophyta</taxon>
        <taxon>Embryophyta</taxon>
        <taxon>Tracheophyta</taxon>
        <taxon>Spermatophyta</taxon>
        <taxon>Magnoliopsida</taxon>
        <taxon>eudicotyledons</taxon>
        <taxon>Gunneridae</taxon>
        <taxon>Pentapetalae</taxon>
        <taxon>rosids</taxon>
        <taxon>malvids</taxon>
        <taxon>Myrtales</taxon>
        <taxon>Lythraceae</taxon>
        <taxon>Punica</taxon>
    </lineage>
</organism>
<evidence type="ECO:0000256" key="2">
    <source>
        <dbReference type="ARBA" id="ARBA00023015"/>
    </source>
</evidence>
<dbReference type="InterPro" id="IPR036879">
    <property type="entry name" value="TF_MADSbox_sf"/>
</dbReference>
<keyword evidence="5" id="KW-0539">Nucleus</keyword>
<evidence type="ECO:0000256" key="1">
    <source>
        <dbReference type="ARBA" id="ARBA00004123"/>
    </source>
</evidence>
<dbReference type="Gene3D" id="3.40.1810.10">
    <property type="entry name" value="Transcription factor, MADS-box"/>
    <property type="match status" value="1"/>
</dbReference>
<dbReference type="GO" id="GO:0000978">
    <property type="term" value="F:RNA polymerase II cis-regulatory region sequence-specific DNA binding"/>
    <property type="evidence" value="ECO:0007669"/>
    <property type="project" value="TreeGrafter"/>
</dbReference>
<dbReference type="GO" id="GO:0005634">
    <property type="term" value="C:nucleus"/>
    <property type="evidence" value="ECO:0007669"/>
    <property type="project" value="UniProtKB-SubCell"/>
</dbReference>
<comment type="caution">
    <text evidence="7">The sequence shown here is derived from an EMBL/GenBank/DDBJ whole genome shotgun (WGS) entry which is preliminary data.</text>
</comment>
<evidence type="ECO:0000313" key="8">
    <source>
        <dbReference type="Proteomes" id="UP000197138"/>
    </source>
</evidence>
<name>A0A218Y205_PUNGR</name>
<dbReference type="InterPro" id="IPR002100">
    <property type="entry name" value="TF_MADSbox"/>
</dbReference>
<comment type="subcellular location">
    <subcellularLocation>
        <location evidence="1">Nucleus</location>
    </subcellularLocation>
</comment>
<proteinExistence type="predicted"/>
<keyword evidence="2" id="KW-0805">Transcription regulation</keyword>
<evidence type="ECO:0000256" key="4">
    <source>
        <dbReference type="ARBA" id="ARBA00023163"/>
    </source>
</evidence>
<dbReference type="PANTHER" id="PTHR11945:SF176">
    <property type="entry name" value="MADS-BOX TRANSCRIPTION FACTOR FAMILY PROTEIN"/>
    <property type="match status" value="1"/>
</dbReference>
<dbReference type="PANTHER" id="PTHR11945">
    <property type="entry name" value="MADS BOX PROTEIN"/>
    <property type="match status" value="1"/>
</dbReference>
<evidence type="ECO:0000256" key="5">
    <source>
        <dbReference type="ARBA" id="ARBA00023242"/>
    </source>
</evidence>
<dbReference type="CDD" id="cd00120">
    <property type="entry name" value="MADS"/>
    <property type="match status" value="1"/>
</dbReference>
<dbReference type="Pfam" id="PF00319">
    <property type="entry name" value="SRF-TF"/>
    <property type="match status" value="1"/>
</dbReference>
<keyword evidence="3" id="KW-0238">DNA-binding</keyword>
<dbReference type="PROSITE" id="PS50066">
    <property type="entry name" value="MADS_BOX_2"/>
    <property type="match status" value="1"/>
</dbReference>
<sequence length="243" mass="27077">MGRGRLALELIGKEKSRRVTFQKRKNGLLKKAKEFSILCGVDTCVIIYGTPVISDRPHVPEIWPPNPDGVARIINRYKNEVGTGRRSAKIRGAVVGLDEYFLERQRKLGTELAKARTSACDDLIAHLSEEEEVILLKTLLGHKLEGAKKRLEAMKSEKELAALLLLQDQSNNIVPTPLMVGSSLLSESDHRGLIFHQPMPTYSFYVPADAAGLYCRHDPKPSDDQMLLPTLFQYAANDNPDAC</sequence>
<evidence type="ECO:0000313" key="7">
    <source>
        <dbReference type="EMBL" id="OWM91303.1"/>
    </source>
</evidence>